<dbReference type="GO" id="GO:0003755">
    <property type="term" value="F:peptidyl-prolyl cis-trans isomerase activity"/>
    <property type="evidence" value="ECO:0007669"/>
    <property type="project" value="UniProtKB-KW"/>
</dbReference>
<sequence>VLCPGDGLCPGRGDRVQVHYNCRLTSGGDLLDDSRGRGPPFSFTLGQGDVILGWERALPSMKRGERAALV</sequence>
<evidence type="ECO:0000256" key="2">
    <source>
        <dbReference type="ARBA" id="ARBA00013194"/>
    </source>
</evidence>
<reference evidence="7" key="1">
    <citation type="submission" date="2021-02" db="EMBL/GenBank/DDBJ databases">
        <authorList>
            <person name="Dougan E. K."/>
            <person name="Rhodes N."/>
            <person name="Thang M."/>
            <person name="Chan C."/>
        </authorList>
    </citation>
    <scope>NUCLEOTIDE SEQUENCE</scope>
</reference>
<evidence type="ECO:0000256" key="1">
    <source>
        <dbReference type="ARBA" id="ARBA00000971"/>
    </source>
</evidence>
<comment type="caution">
    <text evidence="7">The sequence shown here is derived from an EMBL/GenBank/DDBJ whole genome shotgun (WGS) entry which is preliminary data.</text>
</comment>
<dbReference type="Pfam" id="PF00254">
    <property type="entry name" value="FKBP_C"/>
    <property type="match status" value="1"/>
</dbReference>
<evidence type="ECO:0000256" key="5">
    <source>
        <dbReference type="PROSITE-ProRule" id="PRU00277"/>
    </source>
</evidence>
<dbReference type="PROSITE" id="PS50059">
    <property type="entry name" value="FKBP_PPIASE"/>
    <property type="match status" value="1"/>
</dbReference>
<comment type="catalytic activity">
    <reaction evidence="1 5">
        <text>[protein]-peptidylproline (omega=180) = [protein]-peptidylproline (omega=0)</text>
        <dbReference type="Rhea" id="RHEA:16237"/>
        <dbReference type="Rhea" id="RHEA-COMP:10747"/>
        <dbReference type="Rhea" id="RHEA-COMP:10748"/>
        <dbReference type="ChEBI" id="CHEBI:83833"/>
        <dbReference type="ChEBI" id="CHEBI:83834"/>
        <dbReference type="EC" id="5.2.1.8"/>
    </reaction>
</comment>
<protein>
    <recommendedName>
        <fullName evidence="2 5">peptidylprolyl isomerase</fullName>
        <ecNumber evidence="2 5">5.2.1.8</ecNumber>
    </recommendedName>
</protein>
<evidence type="ECO:0000256" key="4">
    <source>
        <dbReference type="ARBA" id="ARBA00023235"/>
    </source>
</evidence>
<dbReference type="GO" id="GO:0005737">
    <property type="term" value="C:cytoplasm"/>
    <property type="evidence" value="ECO:0007669"/>
    <property type="project" value="TreeGrafter"/>
</dbReference>
<evidence type="ECO:0000313" key="8">
    <source>
        <dbReference type="Proteomes" id="UP000626109"/>
    </source>
</evidence>
<evidence type="ECO:0000256" key="3">
    <source>
        <dbReference type="ARBA" id="ARBA00023110"/>
    </source>
</evidence>
<proteinExistence type="predicted"/>
<dbReference type="EC" id="5.2.1.8" evidence="2 5"/>
<dbReference type="PANTHER" id="PTHR10516:SF443">
    <property type="entry name" value="FK506-BINDING PROTEIN 59-RELATED"/>
    <property type="match status" value="1"/>
</dbReference>
<organism evidence="7 8">
    <name type="scientific">Polarella glacialis</name>
    <name type="common">Dinoflagellate</name>
    <dbReference type="NCBI Taxonomy" id="89957"/>
    <lineage>
        <taxon>Eukaryota</taxon>
        <taxon>Sar</taxon>
        <taxon>Alveolata</taxon>
        <taxon>Dinophyceae</taxon>
        <taxon>Suessiales</taxon>
        <taxon>Suessiaceae</taxon>
        <taxon>Polarella</taxon>
    </lineage>
</organism>
<keyword evidence="3 5" id="KW-0697">Rotamase</keyword>
<dbReference type="SUPFAM" id="SSF54534">
    <property type="entry name" value="FKBP-like"/>
    <property type="match status" value="1"/>
</dbReference>
<dbReference type="AlphaFoldDB" id="A0A813JUM5"/>
<evidence type="ECO:0000259" key="6">
    <source>
        <dbReference type="PROSITE" id="PS50059"/>
    </source>
</evidence>
<dbReference type="InterPro" id="IPR050689">
    <property type="entry name" value="FKBP-type_PPIase"/>
</dbReference>
<dbReference type="InterPro" id="IPR001179">
    <property type="entry name" value="PPIase_FKBP_dom"/>
</dbReference>
<evidence type="ECO:0000313" key="7">
    <source>
        <dbReference type="EMBL" id="CAE8689803.1"/>
    </source>
</evidence>
<dbReference type="PANTHER" id="PTHR10516">
    <property type="entry name" value="PEPTIDYL-PROLYL CIS-TRANS ISOMERASE"/>
    <property type="match status" value="1"/>
</dbReference>
<gene>
    <name evidence="7" type="ORF">PGLA2088_LOCUS26632</name>
</gene>
<feature type="non-terminal residue" evidence="7">
    <location>
        <position position="70"/>
    </location>
</feature>
<dbReference type="EMBL" id="CAJNNW010027134">
    <property type="protein sequence ID" value="CAE8689803.1"/>
    <property type="molecule type" value="Genomic_DNA"/>
</dbReference>
<accession>A0A813JUM5</accession>
<dbReference type="Gene3D" id="3.10.50.40">
    <property type="match status" value="1"/>
</dbReference>
<name>A0A813JUM5_POLGL</name>
<feature type="domain" description="PPIase FKBP-type" evidence="6">
    <location>
        <begin position="13"/>
        <end position="70"/>
    </location>
</feature>
<feature type="non-terminal residue" evidence="7">
    <location>
        <position position="1"/>
    </location>
</feature>
<keyword evidence="4 5" id="KW-0413">Isomerase</keyword>
<dbReference type="InterPro" id="IPR046357">
    <property type="entry name" value="PPIase_dom_sf"/>
</dbReference>
<dbReference type="Proteomes" id="UP000626109">
    <property type="component" value="Unassembled WGS sequence"/>
</dbReference>